<evidence type="ECO:0000256" key="2">
    <source>
        <dbReference type="ARBA" id="ARBA00022723"/>
    </source>
</evidence>
<keyword evidence="2" id="KW-0479">Metal-binding</keyword>
<dbReference type="CDD" id="cd07326">
    <property type="entry name" value="M56_BlaR1_MecR1_like"/>
    <property type="match status" value="1"/>
</dbReference>
<dbReference type="Proteomes" id="UP000546126">
    <property type="component" value="Unassembled WGS sequence"/>
</dbReference>
<keyword evidence="3 6" id="KW-0378">Hydrolase</keyword>
<evidence type="ECO:0000256" key="4">
    <source>
        <dbReference type="ARBA" id="ARBA00022833"/>
    </source>
</evidence>
<reference evidence="9 10" key="1">
    <citation type="submission" date="2020-06" db="EMBL/GenBank/DDBJ databases">
        <authorList>
            <person name="Chanama M."/>
        </authorList>
    </citation>
    <scope>NUCLEOTIDE SEQUENCE [LARGE SCALE GENOMIC DNA]</scope>
    <source>
        <strain evidence="9 10">TBRC6557</strain>
    </source>
</reference>
<keyword evidence="7" id="KW-0472">Membrane</keyword>
<organism evidence="9 10">
    <name type="scientific">Nonomuraea rhodomycinica</name>
    <dbReference type="NCBI Taxonomy" id="1712872"/>
    <lineage>
        <taxon>Bacteria</taxon>
        <taxon>Bacillati</taxon>
        <taxon>Actinomycetota</taxon>
        <taxon>Actinomycetes</taxon>
        <taxon>Streptosporangiales</taxon>
        <taxon>Streptosporangiaceae</taxon>
        <taxon>Nonomuraea</taxon>
    </lineage>
</organism>
<protein>
    <submittedName>
        <fullName evidence="9">M56 family metallopeptidase</fullName>
    </submittedName>
</protein>
<dbReference type="Gene3D" id="3.30.2010.10">
    <property type="entry name" value="Metalloproteases ('zincins'), catalytic domain"/>
    <property type="match status" value="1"/>
</dbReference>
<feature type="transmembrane region" description="Helical" evidence="7">
    <location>
        <begin position="89"/>
        <end position="108"/>
    </location>
</feature>
<keyword evidence="5 6" id="KW-0482">Metalloprotease</keyword>
<dbReference type="Pfam" id="PF01435">
    <property type="entry name" value="Peptidase_M48"/>
    <property type="match status" value="1"/>
</dbReference>
<keyword evidence="1 6" id="KW-0645">Protease</keyword>
<keyword evidence="7" id="KW-1133">Transmembrane helix</keyword>
<evidence type="ECO:0000313" key="10">
    <source>
        <dbReference type="Proteomes" id="UP000546126"/>
    </source>
</evidence>
<dbReference type="GO" id="GO:0006508">
    <property type="term" value="P:proteolysis"/>
    <property type="evidence" value="ECO:0007669"/>
    <property type="project" value="UniProtKB-KW"/>
</dbReference>
<evidence type="ECO:0000256" key="7">
    <source>
        <dbReference type="SAM" id="Phobius"/>
    </source>
</evidence>
<dbReference type="RefSeq" id="WP_175599054.1">
    <property type="nucleotide sequence ID" value="NZ_JABWGO010000001.1"/>
</dbReference>
<feature type="transmembrane region" description="Helical" evidence="7">
    <location>
        <begin position="48"/>
        <end position="69"/>
    </location>
</feature>
<evidence type="ECO:0000256" key="6">
    <source>
        <dbReference type="RuleBase" id="RU003983"/>
    </source>
</evidence>
<accession>A0A7Y6IJT8</accession>
<dbReference type="GO" id="GO:0046872">
    <property type="term" value="F:metal ion binding"/>
    <property type="evidence" value="ECO:0007669"/>
    <property type="project" value="UniProtKB-KW"/>
</dbReference>
<comment type="cofactor">
    <cofactor evidence="6">
        <name>Zn(2+)</name>
        <dbReference type="ChEBI" id="CHEBI:29105"/>
    </cofactor>
    <text evidence="6">Binds 1 zinc ion per subunit.</text>
</comment>
<proteinExistence type="inferred from homology"/>
<gene>
    <name evidence="9" type="ORF">HT134_05170</name>
</gene>
<dbReference type="EMBL" id="JABWGO010000001">
    <property type="protein sequence ID" value="NUW39525.1"/>
    <property type="molecule type" value="Genomic_DNA"/>
</dbReference>
<name>A0A7Y6IJT8_9ACTN</name>
<keyword evidence="7" id="KW-0812">Transmembrane</keyword>
<evidence type="ECO:0000256" key="3">
    <source>
        <dbReference type="ARBA" id="ARBA00022801"/>
    </source>
</evidence>
<dbReference type="GO" id="GO:0004222">
    <property type="term" value="F:metalloendopeptidase activity"/>
    <property type="evidence" value="ECO:0007669"/>
    <property type="project" value="InterPro"/>
</dbReference>
<feature type="transmembrane region" description="Helical" evidence="7">
    <location>
        <begin position="280"/>
        <end position="310"/>
    </location>
</feature>
<keyword evidence="10" id="KW-1185">Reference proteome</keyword>
<dbReference type="PANTHER" id="PTHR34978">
    <property type="entry name" value="POSSIBLE SENSOR-TRANSDUCER PROTEIN BLAR"/>
    <property type="match status" value="1"/>
</dbReference>
<comment type="similarity">
    <text evidence="6">Belongs to the peptidase M48 family.</text>
</comment>
<dbReference type="InterPro" id="IPR001915">
    <property type="entry name" value="Peptidase_M48"/>
</dbReference>
<dbReference type="PANTHER" id="PTHR34978:SF3">
    <property type="entry name" value="SLR0241 PROTEIN"/>
    <property type="match status" value="1"/>
</dbReference>
<evidence type="ECO:0000256" key="5">
    <source>
        <dbReference type="ARBA" id="ARBA00023049"/>
    </source>
</evidence>
<evidence type="ECO:0000259" key="8">
    <source>
        <dbReference type="Pfam" id="PF01435"/>
    </source>
</evidence>
<keyword evidence="4 6" id="KW-0862">Zinc</keyword>
<comment type="caution">
    <text evidence="9">The sequence shown here is derived from an EMBL/GenBank/DDBJ whole genome shotgun (WGS) entry which is preliminary data.</text>
</comment>
<feature type="domain" description="Peptidase M48" evidence="8">
    <location>
        <begin position="121"/>
        <end position="201"/>
    </location>
</feature>
<evidence type="ECO:0000313" key="9">
    <source>
        <dbReference type="EMBL" id="NUW39525.1"/>
    </source>
</evidence>
<sequence length="316" mass="33744">MNTAMLLLTYAVVLGAVAPAMLQRASWVERAPRLAMAAWRSLTVAVPGAALLAGLTMVVPASPLGAPLARALDACVMMMQDSYATPQRVLIIMVALLLSVAIITRVAYGVGVELGRAWWERRRHMAVLRMVARRDVRLDVLVVHHRAAIAYCLPGRGGSIVLSSSALSALGDRRLAAVLAHERAHLRGRHHLLTATARGLRRAFPLITLFATAEREIDRLAELAADDAAVHASDRLTVADALLTLADDHVLPGPALGTTPHDTGQRVRRLLKRTPPLHPVVTLVIALLAWTAMAAPLVAAAMPAVATIGVDCCPTR</sequence>
<dbReference type="InterPro" id="IPR052173">
    <property type="entry name" value="Beta-lactam_resp_regulator"/>
</dbReference>
<dbReference type="AlphaFoldDB" id="A0A7Y6IJT8"/>
<evidence type="ECO:0000256" key="1">
    <source>
        <dbReference type="ARBA" id="ARBA00022670"/>
    </source>
</evidence>